<evidence type="ECO:0000313" key="2">
    <source>
        <dbReference type="Proteomes" id="UP001189429"/>
    </source>
</evidence>
<sequence>MAMGDSIPDYVAVAVQKNQVKMAGKYNSMDCMRCFVTILEFSMGCAPTEYTEELHQWFLKRQCGKWRRHAAAELAYFGVLSCDSMTTALGRMRRALNTTSQVSVATMYVLFCETRQAINTYSLHGLWYLMEAYDKSKSVRENVSRIRNGLAYSVSTLCHTIQVLEGIRSCVGVSLAVLRKLPCKRAGGPLEVAYQLGRRRLCPKVELDGIPEFRVLASSLSVVTQKVQTYARQHTQQYRGLVKAAKGLGIKYGKSHTVKKLAALVKRGMQKPSGTGARKRSYEELVSAASHSEVYSPRFRMTLDHCPDFALAGAAAPTGAPASVEKPKDQKKRELLKVYETLPAQLLNVYGPAKFAKLKDAQVWTQMQEPLKSGAVWMSEMCSKEPERRGVGINRFIHAMKTFCEYQKDPSVMAGTKAVLKEQMYNDLYKEIDEILPALQYCLAPKKQPEKKGAALLRASGTDDAVLATAKTGPELDKYAKQVYDWLDKTKLSRVRMMANWQSCGGLAFVAQCHHRATTCFRYHGNSFHGAGPSQHEVSLQDFQAAVKLRHSVGHNGMDVEGVSEVSGVNDFWKGFPEGRCWRRSLLSRAWHAGEAGAALL</sequence>
<name>A0ABN9WQD2_9DINO</name>
<protein>
    <submittedName>
        <fullName evidence="1">Uncharacterized protein</fullName>
    </submittedName>
</protein>
<proteinExistence type="predicted"/>
<accession>A0ABN9WQD2</accession>
<dbReference type="EMBL" id="CAUYUJ010019147">
    <property type="protein sequence ID" value="CAK0888905.1"/>
    <property type="molecule type" value="Genomic_DNA"/>
</dbReference>
<evidence type="ECO:0000313" key="1">
    <source>
        <dbReference type="EMBL" id="CAK0888905.1"/>
    </source>
</evidence>
<dbReference type="Proteomes" id="UP001189429">
    <property type="component" value="Unassembled WGS sequence"/>
</dbReference>
<keyword evidence="2" id="KW-1185">Reference proteome</keyword>
<comment type="caution">
    <text evidence="1">The sequence shown here is derived from an EMBL/GenBank/DDBJ whole genome shotgun (WGS) entry which is preliminary data.</text>
</comment>
<gene>
    <name evidence="1" type="ORF">PCOR1329_LOCUS69593</name>
</gene>
<reference evidence="1" key="1">
    <citation type="submission" date="2023-10" db="EMBL/GenBank/DDBJ databases">
        <authorList>
            <person name="Chen Y."/>
            <person name="Shah S."/>
            <person name="Dougan E. K."/>
            <person name="Thang M."/>
            <person name="Chan C."/>
        </authorList>
    </citation>
    <scope>NUCLEOTIDE SEQUENCE [LARGE SCALE GENOMIC DNA]</scope>
</reference>
<organism evidence="1 2">
    <name type="scientific">Prorocentrum cordatum</name>
    <dbReference type="NCBI Taxonomy" id="2364126"/>
    <lineage>
        <taxon>Eukaryota</taxon>
        <taxon>Sar</taxon>
        <taxon>Alveolata</taxon>
        <taxon>Dinophyceae</taxon>
        <taxon>Prorocentrales</taxon>
        <taxon>Prorocentraceae</taxon>
        <taxon>Prorocentrum</taxon>
    </lineage>
</organism>